<evidence type="ECO:0000256" key="5">
    <source>
        <dbReference type="ARBA" id="ARBA00023002"/>
    </source>
</evidence>
<dbReference type="CDD" id="cd01335">
    <property type="entry name" value="Radical_SAM"/>
    <property type="match status" value="1"/>
</dbReference>
<gene>
    <name evidence="10" type="ORF">EDC14_10419</name>
</gene>
<evidence type="ECO:0000256" key="8">
    <source>
        <dbReference type="PIRSR" id="PIRSR004869-50"/>
    </source>
</evidence>
<keyword evidence="7 8" id="KW-0411">Iron-sulfur</keyword>
<keyword evidence="11" id="KW-1185">Reference proteome</keyword>
<dbReference type="OrthoDB" id="9781783at2"/>
<keyword evidence="6 8" id="KW-0408">Iron</keyword>
<dbReference type="SUPFAM" id="SSF102114">
    <property type="entry name" value="Radical SAM enzymes"/>
    <property type="match status" value="1"/>
</dbReference>
<keyword evidence="4 8" id="KW-0479">Metal-binding</keyword>
<keyword evidence="5" id="KW-0560">Oxidoreductase</keyword>
<dbReference type="GO" id="GO:0016829">
    <property type="term" value="F:lyase activity"/>
    <property type="evidence" value="ECO:0007669"/>
    <property type="project" value="UniProtKB-KW"/>
</dbReference>
<dbReference type="SFLD" id="SFLDS00029">
    <property type="entry name" value="Radical_SAM"/>
    <property type="match status" value="1"/>
</dbReference>
<dbReference type="InterPro" id="IPR007197">
    <property type="entry name" value="rSAM"/>
</dbReference>
<feature type="domain" description="Radical SAM core" evidence="9">
    <location>
        <begin position="79"/>
        <end position="206"/>
    </location>
</feature>
<dbReference type="Pfam" id="PF04055">
    <property type="entry name" value="Radical_SAM"/>
    <property type="match status" value="1"/>
</dbReference>
<dbReference type="RefSeq" id="WP_132016729.1">
    <property type="nucleotide sequence ID" value="NZ_SLUN01000041.1"/>
</dbReference>
<organism evidence="10 11">
    <name type="scientific">Hydrogenispora ethanolica</name>
    <dbReference type="NCBI Taxonomy" id="1082276"/>
    <lineage>
        <taxon>Bacteria</taxon>
        <taxon>Bacillati</taxon>
        <taxon>Bacillota</taxon>
        <taxon>Hydrogenispora</taxon>
    </lineage>
</organism>
<sequence>MPYQASYVRLLKDGGLAERKAKAYRRLSCCDLCAHACQADRLRGRTGICRAGQSVTVADYGPHFGEEDVLVGQGGSGTIFFTGCNLQCVFCQNWEISQLREGETVSVETLAGMMLELEEKGCHNINLVTPTPYLPPILAALEVAAARGLSLPLVYNCGGYESLAALELLDGVVDIYLPDVKFGDDATGLKLAGAPDYFAAVKSSLTEMHRQVGDLQLDERGIACRGLIVRHLVLPGGLTGTVEIVRFIAAAISPDTYINLMNQYYPAYRAKDYPPLHRGLSAREYQAALQIAREAGLHHFA</sequence>
<keyword evidence="3 8" id="KW-0949">S-adenosyl-L-methionine</keyword>
<evidence type="ECO:0000313" key="10">
    <source>
        <dbReference type="EMBL" id="TCL58616.1"/>
    </source>
</evidence>
<feature type="binding site" evidence="8">
    <location>
        <position position="91"/>
    </location>
    <ligand>
        <name>[4Fe-4S] cluster</name>
        <dbReference type="ChEBI" id="CHEBI:49883"/>
        <note>4Fe-4S-S-AdoMet</note>
    </ligand>
</feature>
<dbReference type="SFLD" id="SFLDG01099">
    <property type="entry name" value="Uncharacterised_Radical_SAM_Su"/>
    <property type="match status" value="1"/>
</dbReference>
<dbReference type="GO" id="GO:0016491">
    <property type="term" value="F:oxidoreductase activity"/>
    <property type="evidence" value="ECO:0007669"/>
    <property type="project" value="UniProtKB-KW"/>
</dbReference>
<evidence type="ECO:0000256" key="1">
    <source>
        <dbReference type="ARBA" id="ARBA00009777"/>
    </source>
</evidence>
<dbReference type="InterPro" id="IPR013785">
    <property type="entry name" value="Aldolase_TIM"/>
</dbReference>
<name>A0A4R1R025_HYDET</name>
<keyword evidence="2" id="KW-0004">4Fe-4S</keyword>
<comment type="caution">
    <text evidence="10">The sequence shown here is derived from an EMBL/GenBank/DDBJ whole genome shotgun (WGS) entry which is preliminary data.</text>
</comment>
<evidence type="ECO:0000256" key="3">
    <source>
        <dbReference type="ARBA" id="ARBA00022691"/>
    </source>
</evidence>
<evidence type="ECO:0000259" key="9">
    <source>
        <dbReference type="Pfam" id="PF04055"/>
    </source>
</evidence>
<dbReference type="Gene3D" id="3.20.20.70">
    <property type="entry name" value="Aldolase class I"/>
    <property type="match status" value="1"/>
</dbReference>
<dbReference type="PANTHER" id="PTHR43075:SF1">
    <property type="entry name" value="FORMATE LYASE ACTIVATING ENZYME, PUTATIVE (AFU_ORTHOLOGUE AFUA_2G15630)-RELATED"/>
    <property type="match status" value="1"/>
</dbReference>
<dbReference type="InterPro" id="IPR001989">
    <property type="entry name" value="Radical_activat_CS"/>
</dbReference>
<reference evidence="10 11" key="1">
    <citation type="submission" date="2019-03" db="EMBL/GenBank/DDBJ databases">
        <title>Genomic Encyclopedia of Type Strains, Phase IV (KMG-IV): sequencing the most valuable type-strain genomes for metagenomic binning, comparative biology and taxonomic classification.</title>
        <authorList>
            <person name="Goeker M."/>
        </authorList>
    </citation>
    <scope>NUCLEOTIDE SEQUENCE [LARGE SCALE GENOMIC DNA]</scope>
    <source>
        <strain evidence="10 11">LX-B</strain>
    </source>
</reference>
<dbReference type="AlphaFoldDB" id="A0A4R1R025"/>
<feature type="binding site" evidence="8">
    <location>
        <position position="84"/>
    </location>
    <ligand>
        <name>[4Fe-4S] cluster</name>
        <dbReference type="ChEBI" id="CHEBI:49883"/>
        <note>4Fe-4S-S-AdoMet</note>
    </ligand>
</feature>
<protein>
    <submittedName>
        <fullName evidence="10">Putative pyruvate formate lyase activating enzyme</fullName>
    </submittedName>
</protein>
<comment type="cofactor">
    <cofactor evidence="8">
        <name>[4Fe-4S] cluster</name>
        <dbReference type="ChEBI" id="CHEBI:49883"/>
    </cofactor>
    <text evidence="8">Binds 1 [4Fe-4S] cluster. The cluster is coordinated with 3 cysteines and an exchangeable S-adenosyl-L-methionine.</text>
</comment>
<dbReference type="InterPro" id="IPR040085">
    <property type="entry name" value="MJ0674-like"/>
</dbReference>
<proteinExistence type="inferred from homology"/>
<evidence type="ECO:0000256" key="4">
    <source>
        <dbReference type="ARBA" id="ARBA00022723"/>
    </source>
</evidence>
<comment type="similarity">
    <text evidence="1">Belongs to the organic radical-activating enzymes family.</text>
</comment>
<accession>A0A4R1R025</accession>
<dbReference type="Proteomes" id="UP000295008">
    <property type="component" value="Unassembled WGS sequence"/>
</dbReference>
<dbReference type="InterPro" id="IPR016431">
    <property type="entry name" value="Pyrv-formate_lyase-activ_prd"/>
</dbReference>
<evidence type="ECO:0000256" key="2">
    <source>
        <dbReference type="ARBA" id="ARBA00022485"/>
    </source>
</evidence>
<dbReference type="EMBL" id="SLUN01000041">
    <property type="protein sequence ID" value="TCL58616.1"/>
    <property type="molecule type" value="Genomic_DNA"/>
</dbReference>
<dbReference type="InterPro" id="IPR058240">
    <property type="entry name" value="rSAM_sf"/>
</dbReference>
<dbReference type="GO" id="GO:0046872">
    <property type="term" value="F:metal ion binding"/>
    <property type="evidence" value="ECO:0007669"/>
    <property type="project" value="UniProtKB-KW"/>
</dbReference>
<dbReference type="GO" id="GO:0051539">
    <property type="term" value="F:4 iron, 4 sulfur cluster binding"/>
    <property type="evidence" value="ECO:0007669"/>
    <property type="project" value="UniProtKB-KW"/>
</dbReference>
<keyword evidence="10" id="KW-0456">Lyase</keyword>
<keyword evidence="10" id="KW-0670">Pyruvate</keyword>
<dbReference type="PIRSF" id="PIRSF004869">
    <property type="entry name" value="PflX_prd"/>
    <property type="match status" value="1"/>
</dbReference>
<dbReference type="PANTHER" id="PTHR43075">
    <property type="entry name" value="FORMATE LYASE ACTIVATING ENZYME, PUTATIVE (AFU_ORTHOLOGUE AFUA_2G15630)-RELATED"/>
    <property type="match status" value="1"/>
</dbReference>
<evidence type="ECO:0000256" key="6">
    <source>
        <dbReference type="ARBA" id="ARBA00023004"/>
    </source>
</evidence>
<feature type="binding site" evidence="8">
    <location>
        <position position="88"/>
    </location>
    <ligand>
        <name>[4Fe-4S] cluster</name>
        <dbReference type="ChEBI" id="CHEBI:49883"/>
        <note>4Fe-4S-S-AdoMet</note>
    </ligand>
</feature>
<evidence type="ECO:0000313" key="11">
    <source>
        <dbReference type="Proteomes" id="UP000295008"/>
    </source>
</evidence>
<dbReference type="PROSITE" id="PS01087">
    <property type="entry name" value="RADICAL_ACTIVATING"/>
    <property type="match status" value="1"/>
</dbReference>
<evidence type="ECO:0000256" key="7">
    <source>
        <dbReference type="ARBA" id="ARBA00023014"/>
    </source>
</evidence>